<dbReference type="EMBL" id="NWVD01000008">
    <property type="protein sequence ID" value="PCG08061.1"/>
    <property type="molecule type" value="Genomic_DNA"/>
</dbReference>
<sequence length="389" mass="42545">MTDPSPPAPSPLRVAFFSGNYNYVRDGANQAQNLLVGHLLDRGVQVRVYSPTTRTPAFEARGEVVDVPAVAMPGGRGEYRLGRGLPRRPRRDLAAFAPDLVHVSAPEFLGHAAVTWARRRGVPVVATVHTRFETYFQYYGLAAIQPAIKAILRRFYNRADRVLVPTPSMAEVLTEFGVTSPISIWGRGVNHRRFHPDRRSMEWRRSLGIADDELAVGFLGRLVLEKGLGVFADVLRVLEARGVPHRVLVVGKGPAQEWFAERVPNAAFAGFQSGDDLGRAVASMDMLFNPSVTETWGQVTSEAMAAGVPVVAARATGAVDLLEDGRTGFLVTPQDVAAYADAIERLVRDDALRARMGAAAHVRAQDFRWDAANEAVLTAYREVLAARAR</sequence>
<dbReference type="InterPro" id="IPR028098">
    <property type="entry name" value="Glyco_trans_4-like_N"/>
</dbReference>
<evidence type="ECO:0000313" key="2">
    <source>
        <dbReference type="EMBL" id="PCG08061.1"/>
    </source>
</evidence>
<dbReference type="Pfam" id="PF13439">
    <property type="entry name" value="Glyco_transf_4"/>
    <property type="match status" value="1"/>
</dbReference>
<gene>
    <name evidence="2" type="ORF">COA17_15075</name>
</gene>
<dbReference type="InterPro" id="IPR050194">
    <property type="entry name" value="Glycosyltransferase_grp1"/>
</dbReference>
<protein>
    <submittedName>
        <fullName evidence="2">Glycosyl transferase family 1</fullName>
    </submittedName>
</protein>
<dbReference type="Gene3D" id="3.40.50.2000">
    <property type="entry name" value="Glycogen Phosphorylase B"/>
    <property type="match status" value="2"/>
</dbReference>
<dbReference type="GO" id="GO:0016757">
    <property type="term" value="F:glycosyltransferase activity"/>
    <property type="evidence" value="ECO:0007669"/>
    <property type="project" value="TreeGrafter"/>
</dbReference>
<reference evidence="2 3" key="1">
    <citation type="submission" date="2017-09" db="EMBL/GenBank/DDBJ databases">
        <title>Sphingomonas ginsenosidimutans KACC 14949, whole genome shotgun sequence.</title>
        <authorList>
            <person name="Feng G."/>
            <person name="Zhu H."/>
        </authorList>
    </citation>
    <scope>NUCLEOTIDE SEQUENCE [LARGE SCALE GENOMIC DNA]</scope>
    <source>
        <strain evidence="2 3">KACC 14949</strain>
    </source>
</reference>
<dbReference type="Pfam" id="PF13692">
    <property type="entry name" value="Glyco_trans_1_4"/>
    <property type="match status" value="1"/>
</dbReference>
<dbReference type="AlphaFoldDB" id="A0A2A4HVK0"/>
<dbReference type="Proteomes" id="UP000218784">
    <property type="component" value="Unassembled WGS sequence"/>
</dbReference>
<keyword evidence="3" id="KW-1185">Reference proteome</keyword>
<dbReference type="PANTHER" id="PTHR45947:SF3">
    <property type="entry name" value="SULFOQUINOVOSYL TRANSFERASE SQD2"/>
    <property type="match status" value="1"/>
</dbReference>
<organism evidence="2 3">
    <name type="scientific">Sphingomonas ginsenosidimutans</name>
    <dbReference type="NCBI Taxonomy" id="862134"/>
    <lineage>
        <taxon>Bacteria</taxon>
        <taxon>Pseudomonadati</taxon>
        <taxon>Pseudomonadota</taxon>
        <taxon>Alphaproteobacteria</taxon>
        <taxon>Sphingomonadales</taxon>
        <taxon>Sphingomonadaceae</taxon>
        <taxon>Sphingomonas</taxon>
    </lineage>
</organism>
<keyword evidence="2" id="KW-0808">Transferase</keyword>
<dbReference type="SUPFAM" id="SSF53756">
    <property type="entry name" value="UDP-Glycosyltransferase/glycogen phosphorylase"/>
    <property type="match status" value="1"/>
</dbReference>
<dbReference type="RefSeq" id="WP_096613572.1">
    <property type="nucleotide sequence ID" value="NZ_NWVD01000008.1"/>
</dbReference>
<name>A0A2A4HVK0_9SPHN</name>
<evidence type="ECO:0000259" key="1">
    <source>
        <dbReference type="Pfam" id="PF13439"/>
    </source>
</evidence>
<proteinExistence type="predicted"/>
<dbReference type="PANTHER" id="PTHR45947">
    <property type="entry name" value="SULFOQUINOVOSYL TRANSFERASE SQD2"/>
    <property type="match status" value="1"/>
</dbReference>
<accession>A0A2A4HVK0</accession>
<evidence type="ECO:0000313" key="3">
    <source>
        <dbReference type="Proteomes" id="UP000218784"/>
    </source>
</evidence>
<dbReference type="CDD" id="cd03814">
    <property type="entry name" value="GT4-like"/>
    <property type="match status" value="1"/>
</dbReference>
<feature type="domain" description="Glycosyltransferase subfamily 4-like N-terminal" evidence="1">
    <location>
        <begin position="35"/>
        <end position="193"/>
    </location>
</feature>
<comment type="caution">
    <text evidence="2">The sequence shown here is derived from an EMBL/GenBank/DDBJ whole genome shotgun (WGS) entry which is preliminary data.</text>
</comment>